<dbReference type="AlphaFoldDB" id="A0A8T2LNW2"/>
<gene>
    <name evidence="2" type="ORF">AMEX_G13608</name>
    <name evidence="3" type="ORF">AMEX_G8348</name>
</gene>
<comment type="caution">
    <text evidence="2">The sequence shown here is derived from an EMBL/GenBank/DDBJ whole genome shotgun (WGS) entry which is preliminary data.</text>
</comment>
<dbReference type="EMBL" id="JAICCE010000010">
    <property type="protein sequence ID" value="KAG9272594.1"/>
    <property type="molecule type" value="Genomic_DNA"/>
</dbReference>
<proteinExistence type="predicted"/>
<dbReference type="PANTHER" id="PTHR31025">
    <property type="entry name" value="SI:CH211-196P9.1-RELATED"/>
    <property type="match status" value="1"/>
</dbReference>
<dbReference type="Proteomes" id="UP000752171">
    <property type="component" value="Unassembled WGS sequence"/>
</dbReference>
<evidence type="ECO:0000313" key="3">
    <source>
        <dbReference type="EMBL" id="KAG9276084.1"/>
    </source>
</evidence>
<reference evidence="2 4" key="1">
    <citation type="submission" date="2021-07" db="EMBL/GenBank/DDBJ databases">
        <authorList>
            <person name="Imarazene B."/>
            <person name="Zahm M."/>
            <person name="Klopp C."/>
            <person name="Cabau C."/>
            <person name="Beille S."/>
            <person name="Jouanno E."/>
            <person name="Castinel A."/>
            <person name="Lluch J."/>
            <person name="Gil L."/>
            <person name="Kuchtly C."/>
            <person name="Lopez Roques C."/>
            <person name="Donnadieu C."/>
            <person name="Parrinello H."/>
            <person name="Journot L."/>
            <person name="Du K."/>
            <person name="Schartl M."/>
            <person name="Retaux S."/>
            <person name="Guiguen Y."/>
        </authorList>
    </citation>
    <scope>NUCLEOTIDE SEQUENCE [LARGE SCALE GENOMIC DNA]</scope>
    <source>
        <strain evidence="2">Pach_M1</strain>
        <tissue evidence="2">Testis</tissue>
    </source>
</reference>
<evidence type="ECO:0000256" key="1">
    <source>
        <dbReference type="SAM" id="MobiDB-lite"/>
    </source>
</evidence>
<evidence type="ECO:0000313" key="2">
    <source>
        <dbReference type="EMBL" id="KAG9272594.1"/>
    </source>
</evidence>
<protein>
    <submittedName>
        <fullName evidence="2">Uncharacterized protein</fullName>
    </submittedName>
</protein>
<feature type="compositionally biased region" description="Low complexity" evidence="1">
    <location>
        <begin position="145"/>
        <end position="160"/>
    </location>
</feature>
<accession>A0A8T2LNW2</accession>
<evidence type="ECO:0000313" key="4">
    <source>
        <dbReference type="Proteomes" id="UP000752171"/>
    </source>
</evidence>
<organism evidence="2 4">
    <name type="scientific">Astyanax mexicanus</name>
    <name type="common">Blind cave fish</name>
    <name type="synonym">Astyanax fasciatus mexicanus</name>
    <dbReference type="NCBI Taxonomy" id="7994"/>
    <lineage>
        <taxon>Eukaryota</taxon>
        <taxon>Metazoa</taxon>
        <taxon>Chordata</taxon>
        <taxon>Craniata</taxon>
        <taxon>Vertebrata</taxon>
        <taxon>Euteleostomi</taxon>
        <taxon>Actinopterygii</taxon>
        <taxon>Neopterygii</taxon>
        <taxon>Teleostei</taxon>
        <taxon>Ostariophysi</taxon>
        <taxon>Characiformes</taxon>
        <taxon>Characoidei</taxon>
        <taxon>Acestrorhamphidae</taxon>
        <taxon>Acestrorhamphinae</taxon>
        <taxon>Astyanax</taxon>
    </lineage>
</organism>
<dbReference type="EMBL" id="JAICCE010000006">
    <property type="protein sequence ID" value="KAG9276084.1"/>
    <property type="molecule type" value="Genomic_DNA"/>
</dbReference>
<dbReference type="OrthoDB" id="8838209at2759"/>
<sequence>MGDVDCDLAGFIGCVLPNSSANDLVLEALQTLGVESIEDLNYIQEADLVNVLRPVEARKLIARVKALSEKNVSENPDPSPRADSQSTTATPRGMMSPTATPRGMMSPTATPRGMMSLTATPSGMMTSVMPGRDYSSSGECYENDPSSPLSSSSSTASSAPHRLAPVENNWHFTFELPWSKMPSGIMRKLQNKERPTGRERREMIRLVVGEVLTICPTPGKKHFDAIARKIVQAYPLSFKDVIEGQVVGSGFDSLTKQLQSRADNLKRGKTSLSLKRQASSTSEEGEDVPLKKIRVDTYGCVNWQPKRMPLGETMETQKCMKEDLKNMHKNRSKDTKSVEKKMVATFFTQRSDIISGMETPLLITEWPYLFEMCGMIAHFQELTGVDVDREAVSSKCGRVVSYLLSREKKKKTEDILTGMAIAKAKHLDADIPACVMLILSHFGEDQDKMFLTVDETCLPSEVDQLPSTPCIVVCGSSALTSEHFMVAVDQTIVNGNLTDFGDALVLMFATYYCLNISYPAEMAASLEFLQRCLFKINPDKGSKVEKRDSKKTLSINPKVLSLITNIADFEWRE</sequence>
<dbReference type="PANTHER" id="PTHR31025:SF22">
    <property type="entry name" value="IP13529P"/>
    <property type="match status" value="1"/>
</dbReference>
<feature type="region of interest" description="Disordered" evidence="1">
    <location>
        <begin position="69"/>
        <end position="160"/>
    </location>
</feature>
<name>A0A8T2LNW2_ASTMX</name>